<sequence>MELFFALWIGNFLHFCQAAIYTNHWALRIKGGAKSATGIAEKYGFANMGQARNINTVRFGQYSLTLHVRTFVFKVEWLQQQVTQKRVKRTLYSFTPATNLDVPPFPMQLCGDDSKGCRPPMNIAGAWGRGYTGRGVVVSVLDDGIDGEHPELKPNYDALASFEVNGQERHPSPTYSETAANYHGTRCAGMVAAAMMANHSTCTVGVAFRARIGDVRILGGLDGEVTDIAEAQALSFKPQHVDVYLASWGPEDDGATVDGPGPLTRLALENGIRTGRHGKGSVYVWAAGSGASRGDHCSCDGYSNSIYTISISGGGGDKSQPNHQESCSSILAAASTADDISVTVLLRTNIFCALDKWCAALSVSAAAGVIALTLEANPLLTWRDVQHIIVRTSDTRQLAAADWQRNGAGHKVSHLYGFGLLDAERMVRQAKRWQRVPPQRACTVEPPTPSKRILNRGGALTSVLETSVCSASSRRRRHVAFVEHVVVRVTVACSRRGDLSITLTSPSGTVSQLLDKRPHDNSTEGFRQWEFMTTHCWGERAVGEWTLSIRDSPSEGRENSQAGTLEKWSLVIYGTAWPPYPARQRFARSAEIPKEADFAEEYTGPCDSECTDDGCEGPGPWQCVTCAHFFLKFKNNTRICVPTCPRGFWSDRRRCKRCFATCESCKGSRSDQCTSCQAGHHLTEGTDTCTAGCEEGYFLDHGGLHGNRCQRSCAPGMYYDEVEGLCKACHRVCATCAGAGVEACTRCADGYLMEDWRCVASCSSGFFAVIPEIADERRMCRRCDASCLTCVGPSRASCSSCSSGRSLQEGECVLQTPCADGEYQDNDGTCHTCHPTCLNCSGPRHQDCTGCGASHALDEGRCLAECARGKYQSGGRCHLCDHTCATCVEAGPNNCTSCDKDKFGMERYLHRGRCVDACPEAFYHTQERSCEACSHRCTLCTSSAHCLRCNSSYYVSDGTCVKLECGEGEVEDPDYSDCMACEEGCKQCVLYNPRHCLSCKEGFYNFQDGCYKNCPAKTYGVDEEMTCFPCEDNCVSCDQHECYWCETDLFLSGSASPTNLALLKAYK</sequence>
<dbReference type="InterPro" id="IPR036852">
    <property type="entry name" value="Peptidase_S8/S53_dom_sf"/>
</dbReference>
<dbReference type="Ensembl" id="ENSHCOT00000024130.1">
    <property type="protein sequence ID" value="ENSHCOP00000015896.1"/>
    <property type="gene ID" value="ENSHCOG00000019785.1"/>
</dbReference>
<evidence type="ECO:0000256" key="7">
    <source>
        <dbReference type="ARBA" id="ARBA00023145"/>
    </source>
</evidence>
<reference evidence="14" key="1">
    <citation type="submission" date="2025-08" db="UniProtKB">
        <authorList>
            <consortium name="Ensembl"/>
        </authorList>
    </citation>
    <scope>IDENTIFICATION</scope>
</reference>
<reference evidence="14" key="2">
    <citation type="submission" date="2025-09" db="UniProtKB">
        <authorList>
            <consortium name="Ensembl"/>
        </authorList>
    </citation>
    <scope>IDENTIFICATION</scope>
</reference>
<dbReference type="GO" id="GO:0000139">
    <property type="term" value="C:Golgi membrane"/>
    <property type="evidence" value="ECO:0007669"/>
    <property type="project" value="TreeGrafter"/>
</dbReference>
<dbReference type="SMART" id="SM00181">
    <property type="entry name" value="EGF"/>
    <property type="match status" value="6"/>
</dbReference>
<dbReference type="SMART" id="SM00261">
    <property type="entry name" value="FU"/>
    <property type="match status" value="9"/>
</dbReference>
<dbReference type="GO" id="GO:0016486">
    <property type="term" value="P:peptide hormone processing"/>
    <property type="evidence" value="ECO:0007669"/>
    <property type="project" value="TreeGrafter"/>
</dbReference>
<dbReference type="Proteomes" id="UP000264820">
    <property type="component" value="Unplaced"/>
</dbReference>
<dbReference type="InterPro" id="IPR009030">
    <property type="entry name" value="Growth_fac_rcpt_cys_sf"/>
</dbReference>
<dbReference type="InterPro" id="IPR008979">
    <property type="entry name" value="Galactose-bd-like_sf"/>
</dbReference>
<dbReference type="InterPro" id="IPR022398">
    <property type="entry name" value="Peptidase_S8_His-AS"/>
</dbReference>
<dbReference type="GO" id="GO:0005802">
    <property type="term" value="C:trans-Golgi network"/>
    <property type="evidence" value="ECO:0007669"/>
    <property type="project" value="TreeGrafter"/>
</dbReference>
<dbReference type="SUPFAM" id="SSF52743">
    <property type="entry name" value="Subtilisin-like"/>
    <property type="match status" value="1"/>
</dbReference>
<feature type="active site" description="Charge relay system" evidence="10">
    <location>
        <position position="142"/>
    </location>
</feature>
<evidence type="ECO:0000313" key="15">
    <source>
        <dbReference type="Proteomes" id="UP000264820"/>
    </source>
</evidence>
<dbReference type="InterPro" id="IPR038466">
    <property type="entry name" value="S8_pro-domain_sf"/>
</dbReference>
<dbReference type="InterPro" id="IPR000209">
    <property type="entry name" value="Peptidase_S8/S53_dom"/>
</dbReference>
<protein>
    <submittedName>
        <fullName evidence="14">Proprotein convertase subtilisin/kexin type 5a</fullName>
    </submittedName>
</protein>
<evidence type="ECO:0000256" key="2">
    <source>
        <dbReference type="ARBA" id="ARBA00022670"/>
    </source>
</evidence>
<evidence type="ECO:0000256" key="5">
    <source>
        <dbReference type="ARBA" id="ARBA00022801"/>
    </source>
</evidence>
<evidence type="ECO:0000256" key="8">
    <source>
        <dbReference type="ARBA" id="ARBA00023157"/>
    </source>
</evidence>
<dbReference type="InterPro" id="IPR023827">
    <property type="entry name" value="Peptidase_S8_Asp-AS"/>
</dbReference>
<keyword evidence="8" id="KW-1015">Disulfide bond</keyword>
<name>A0A3Q2YDD7_HIPCM</name>
<dbReference type="FunFam" id="2.60.120.260:FF:000006">
    <property type="entry name" value="Proprotein convertase subtilisin/kexin type 5"/>
    <property type="match status" value="1"/>
</dbReference>
<dbReference type="PROSITE" id="PS00136">
    <property type="entry name" value="SUBTILASE_ASP"/>
    <property type="match status" value="1"/>
</dbReference>
<feature type="active site" description="Charge relay system" evidence="10">
    <location>
        <position position="362"/>
    </location>
</feature>
<dbReference type="InterPro" id="IPR006212">
    <property type="entry name" value="Furin_repeat"/>
</dbReference>
<dbReference type="PANTHER" id="PTHR42884">
    <property type="entry name" value="PROPROTEIN CONVERTASE SUBTILISIN/KEXIN-RELATED"/>
    <property type="match status" value="1"/>
</dbReference>
<dbReference type="CDD" id="cd04059">
    <property type="entry name" value="Peptidases_S8_Protein_convertases_Kexins_Furin-like"/>
    <property type="match status" value="1"/>
</dbReference>
<feature type="domain" description="P/Homo B" evidence="13">
    <location>
        <begin position="436"/>
        <end position="578"/>
    </location>
</feature>
<evidence type="ECO:0000313" key="14">
    <source>
        <dbReference type="Ensembl" id="ENSHCOP00000015896.1"/>
    </source>
</evidence>
<dbReference type="InterPro" id="IPR000742">
    <property type="entry name" value="EGF"/>
</dbReference>
<dbReference type="PRINTS" id="PR00723">
    <property type="entry name" value="SUBTILISIN"/>
</dbReference>
<dbReference type="PROSITE" id="PS00137">
    <property type="entry name" value="SUBTILASE_HIS"/>
    <property type="match status" value="1"/>
</dbReference>
<feature type="signal peptide" evidence="12">
    <location>
        <begin position="1"/>
        <end position="18"/>
    </location>
</feature>
<evidence type="ECO:0000256" key="11">
    <source>
        <dbReference type="PROSITE-ProRule" id="PRU01240"/>
    </source>
</evidence>
<dbReference type="Pfam" id="PF01483">
    <property type="entry name" value="P_proprotein"/>
    <property type="match status" value="1"/>
</dbReference>
<dbReference type="InterPro" id="IPR015500">
    <property type="entry name" value="Peptidase_S8_subtilisin-rel"/>
</dbReference>
<keyword evidence="2" id="KW-0645">Protease</keyword>
<organism evidence="14 15">
    <name type="scientific">Hippocampus comes</name>
    <name type="common">Tiger tail seahorse</name>
    <dbReference type="NCBI Taxonomy" id="109280"/>
    <lineage>
        <taxon>Eukaryota</taxon>
        <taxon>Metazoa</taxon>
        <taxon>Chordata</taxon>
        <taxon>Craniata</taxon>
        <taxon>Vertebrata</taxon>
        <taxon>Euteleostomi</taxon>
        <taxon>Actinopterygii</taxon>
        <taxon>Neopterygii</taxon>
        <taxon>Teleostei</taxon>
        <taxon>Neoteleostei</taxon>
        <taxon>Acanthomorphata</taxon>
        <taxon>Syngnathiaria</taxon>
        <taxon>Syngnathiformes</taxon>
        <taxon>Syngnathoidei</taxon>
        <taxon>Syngnathidae</taxon>
        <taxon>Hippocampus</taxon>
    </lineage>
</organism>
<dbReference type="InterPro" id="IPR002884">
    <property type="entry name" value="P_dom"/>
</dbReference>
<dbReference type="AlphaFoldDB" id="A0A3Q2YDD7"/>
<dbReference type="Gene3D" id="3.30.70.850">
    <property type="entry name" value="Peptidase S8, pro-domain"/>
    <property type="match status" value="1"/>
</dbReference>
<feature type="active site" description="Charge relay system" evidence="10">
    <location>
        <position position="183"/>
    </location>
</feature>
<evidence type="ECO:0000256" key="12">
    <source>
        <dbReference type="SAM" id="SignalP"/>
    </source>
</evidence>
<dbReference type="GeneTree" id="ENSGT00940000155770"/>
<keyword evidence="3" id="KW-0165">Cleavage on pair of basic residues</keyword>
<keyword evidence="15" id="KW-1185">Reference proteome</keyword>
<dbReference type="CDD" id="cd00064">
    <property type="entry name" value="FU"/>
    <property type="match status" value="6"/>
</dbReference>
<keyword evidence="5" id="KW-0378">Hydrolase</keyword>
<evidence type="ECO:0000259" key="13">
    <source>
        <dbReference type="PROSITE" id="PS51829"/>
    </source>
</evidence>
<evidence type="ECO:0000256" key="4">
    <source>
        <dbReference type="ARBA" id="ARBA00022729"/>
    </source>
</evidence>
<keyword evidence="6" id="KW-0720">Serine protease</keyword>
<dbReference type="PANTHER" id="PTHR42884:SF30">
    <property type="entry name" value="PROPROTEIN CONVERTASE SUBTILISIN_KEXIN TYPE 5"/>
    <property type="match status" value="1"/>
</dbReference>
<dbReference type="STRING" id="109280.ENSHCOP00000015896"/>
<dbReference type="Gene3D" id="2.10.220.10">
    <property type="entry name" value="Hormone Receptor, Insulin-like Growth Factor Receptor 1, Chain A, domain 2"/>
    <property type="match status" value="6"/>
</dbReference>
<evidence type="ECO:0000256" key="9">
    <source>
        <dbReference type="ARBA" id="ARBA00023180"/>
    </source>
</evidence>
<keyword evidence="9" id="KW-0325">Glycoprotein</keyword>
<evidence type="ECO:0000256" key="1">
    <source>
        <dbReference type="ARBA" id="ARBA00005325"/>
    </source>
</evidence>
<dbReference type="SUPFAM" id="SSF57184">
    <property type="entry name" value="Growth factor receptor domain"/>
    <property type="match status" value="3"/>
</dbReference>
<dbReference type="SUPFAM" id="SSF49785">
    <property type="entry name" value="Galactose-binding domain-like"/>
    <property type="match status" value="1"/>
</dbReference>
<keyword evidence="7" id="KW-0865">Zymogen</keyword>
<evidence type="ECO:0000256" key="3">
    <source>
        <dbReference type="ARBA" id="ARBA00022685"/>
    </source>
</evidence>
<dbReference type="SUPFAM" id="SSF54897">
    <property type="entry name" value="Protease propeptides/inhibitors"/>
    <property type="match status" value="1"/>
</dbReference>
<dbReference type="Gene3D" id="2.60.120.260">
    <property type="entry name" value="Galactose-binding domain-like"/>
    <property type="match status" value="1"/>
</dbReference>
<comment type="caution">
    <text evidence="11">Lacks conserved residue(s) required for the propagation of feature annotation.</text>
</comment>
<dbReference type="PROSITE" id="PS51892">
    <property type="entry name" value="SUBTILASE"/>
    <property type="match status" value="1"/>
</dbReference>
<dbReference type="PROSITE" id="PS51829">
    <property type="entry name" value="P_HOMO_B"/>
    <property type="match status" value="1"/>
</dbReference>
<accession>A0A3Q2YDD7</accession>
<evidence type="ECO:0000256" key="10">
    <source>
        <dbReference type="PIRSR" id="PIRSR615500-1"/>
    </source>
</evidence>
<comment type="similarity">
    <text evidence="1">Belongs to the peptidase S8 family. Furin subfamily.</text>
</comment>
<dbReference type="Pfam" id="PF00082">
    <property type="entry name" value="Peptidase_S8"/>
    <property type="match status" value="1"/>
</dbReference>
<dbReference type="GO" id="GO:0004252">
    <property type="term" value="F:serine-type endopeptidase activity"/>
    <property type="evidence" value="ECO:0007669"/>
    <property type="project" value="InterPro"/>
</dbReference>
<evidence type="ECO:0000256" key="6">
    <source>
        <dbReference type="ARBA" id="ARBA00022825"/>
    </source>
</evidence>
<feature type="chain" id="PRO_5018532380" evidence="12">
    <location>
        <begin position="19"/>
        <end position="1067"/>
    </location>
</feature>
<keyword evidence="4 12" id="KW-0732">Signal</keyword>
<dbReference type="InterPro" id="IPR034182">
    <property type="entry name" value="Kexin/furin"/>
</dbReference>
<proteinExistence type="inferred from homology"/>
<dbReference type="FunFam" id="3.40.50.200:FF:000021">
    <property type="entry name" value="Proprotein convertase subtilisin/kexin type 5a"/>
    <property type="match status" value="1"/>
</dbReference>
<dbReference type="Gene3D" id="3.40.50.200">
    <property type="entry name" value="Peptidase S8/S53 domain"/>
    <property type="match status" value="1"/>
</dbReference>